<protein>
    <submittedName>
        <fullName evidence="1">Uncharacterized protein</fullName>
    </submittedName>
</protein>
<dbReference type="AlphaFoldDB" id="A0A444ZKY0"/>
<reference evidence="1 2" key="1">
    <citation type="submission" date="2019-01" db="EMBL/GenBank/DDBJ databases">
        <title>Sequencing of cultivated peanut Arachis hypogaea provides insights into genome evolution and oil improvement.</title>
        <authorList>
            <person name="Chen X."/>
        </authorList>
    </citation>
    <scope>NUCLEOTIDE SEQUENCE [LARGE SCALE GENOMIC DNA]</scope>
    <source>
        <strain evidence="2">cv. Fuhuasheng</strain>
        <tissue evidence="1">Leaves</tissue>
    </source>
</reference>
<evidence type="ECO:0000313" key="2">
    <source>
        <dbReference type="Proteomes" id="UP000289738"/>
    </source>
</evidence>
<gene>
    <name evidence="1" type="ORF">Ahy_B04g071526</name>
</gene>
<evidence type="ECO:0000313" key="1">
    <source>
        <dbReference type="EMBL" id="RYR14824.1"/>
    </source>
</evidence>
<comment type="caution">
    <text evidence="1">The sequence shown here is derived from an EMBL/GenBank/DDBJ whole genome shotgun (WGS) entry which is preliminary data.</text>
</comment>
<accession>A0A444ZKY0</accession>
<keyword evidence="2" id="KW-1185">Reference proteome</keyword>
<dbReference type="Proteomes" id="UP000289738">
    <property type="component" value="Chromosome B04"/>
</dbReference>
<proteinExistence type="predicted"/>
<organism evidence="1 2">
    <name type="scientific">Arachis hypogaea</name>
    <name type="common">Peanut</name>
    <dbReference type="NCBI Taxonomy" id="3818"/>
    <lineage>
        <taxon>Eukaryota</taxon>
        <taxon>Viridiplantae</taxon>
        <taxon>Streptophyta</taxon>
        <taxon>Embryophyta</taxon>
        <taxon>Tracheophyta</taxon>
        <taxon>Spermatophyta</taxon>
        <taxon>Magnoliopsida</taxon>
        <taxon>eudicotyledons</taxon>
        <taxon>Gunneridae</taxon>
        <taxon>Pentapetalae</taxon>
        <taxon>rosids</taxon>
        <taxon>fabids</taxon>
        <taxon>Fabales</taxon>
        <taxon>Fabaceae</taxon>
        <taxon>Papilionoideae</taxon>
        <taxon>50 kb inversion clade</taxon>
        <taxon>dalbergioids sensu lato</taxon>
        <taxon>Dalbergieae</taxon>
        <taxon>Pterocarpus clade</taxon>
        <taxon>Arachis</taxon>
    </lineage>
</organism>
<name>A0A444ZKY0_ARAHY</name>
<dbReference type="EMBL" id="SDMP01000014">
    <property type="protein sequence ID" value="RYR14824.1"/>
    <property type="molecule type" value="Genomic_DNA"/>
</dbReference>
<sequence>MEDIANIRVYYDREIIPNAHEGVTFVYECPYSFAIPYTMSFVELQNESYFQKGDQHFVQKSCTTIWWANAVSTDVHN</sequence>